<dbReference type="STRING" id="210143.A0A1R3IDH2"/>
<organism evidence="4 5">
    <name type="scientific">Corchorus capsularis</name>
    <name type="common">Jute</name>
    <dbReference type="NCBI Taxonomy" id="210143"/>
    <lineage>
        <taxon>Eukaryota</taxon>
        <taxon>Viridiplantae</taxon>
        <taxon>Streptophyta</taxon>
        <taxon>Embryophyta</taxon>
        <taxon>Tracheophyta</taxon>
        <taxon>Spermatophyta</taxon>
        <taxon>Magnoliopsida</taxon>
        <taxon>eudicotyledons</taxon>
        <taxon>Gunneridae</taxon>
        <taxon>Pentapetalae</taxon>
        <taxon>rosids</taxon>
        <taxon>malvids</taxon>
        <taxon>Malvales</taxon>
        <taxon>Malvaceae</taxon>
        <taxon>Grewioideae</taxon>
        <taxon>Apeibeae</taxon>
        <taxon>Corchorus</taxon>
    </lineage>
</organism>
<reference evidence="4 5" key="1">
    <citation type="submission" date="2013-09" db="EMBL/GenBank/DDBJ databases">
        <title>Corchorus capsularis genome sequencing.</title>
        <authorList>
            <person name="Alam M."/>
            <person name="Haque M.S."/>
            <person name="Islam M.S."/>
            <person name="Emdad E.M."/>
            <person name="Islam M.M."/>
            <person name="Ahmed B."/>
            <person name="Halim A."/>
            <person name="Hossen Q.M.M."/>
            <person name="Hossain M.Z."/>
            <person name="Ahmed R."/>
            <person name="Khan M.M."/>
            <person name="Islam R."/>
            <person name="Rashid M.M."/>
            <person name="Khan S.A."/>
            <person name="Rahman M.S."/>
            <person name="Alam M."/>
        </authorList>
    </citation>
    <scope>NUCLEOTIDE SEQUENCE [LARGE SCALE GENOMIC DNA]</scope>
    <source>
        <strain evidence="5">cv. CVL-1</strain>
        <tissue evidence="4">Whole seedling</tissue>
    </source>
</reference>
<accession>A0A1R3IDH2</accession>
<feature type="coiled-coil region" evidence="2">
    <location>
        <begin position="33"/>
        <end position="60"/>
    </location>
</feature>
<dbReference type="SUPFAM" id="SSF52540">
    <property type="entry name" value="P-loop containing nucleoside triphosphate hydrolases"/>
    <property type="match status" value="1"/>
</dbReference>
<dbReference type="PANTHER" id="PTHR33463:SF202">
    <property type="entry name" value="NB-ARC DOMAIN-CONTAINING PROTEIN"/>
    <property type="match status" value="1"/>
</dbReference>
<keyword evidence="1" id="KW-0611">Plant defense</keyword>
<dbReference type="Gene3D" id="3.40.50.300">
    <property type="entry name" value="P-loop containing nucleotide triphosphate hydrolases"/>
    <property type="match status" value="1"/>
</dbReference>
<protein>
    <submittedName>
        <fullName evidence="4">Cc-nbs-lrr resistance protein</fullName>
    </submittedName>
</protein>
<dbReference type="InterPro" id="IPR050905">
    <property type="entry name" value="Plant_NBS-LRR"/>
</dbReference>
<dbReference type="Pfam" id="PF00931">
    <property type="entry name" value="NB-ARC"/>
    <property type="match status" value="1"/>
</dbReference>
<dbReference type="InterPro" id="IPR002182">
    <property type="entry name" value="NB-ARC"/>
</dbReference>
<dbReference type="Proteomes" id="UP000188268">
    <property type="component" value="Unassembled WGS sequence"/>
</dbReference>
<dbReference type="InterPro" id="IPR027417">
    <property type="entry name" value="P-loop_NTPase"/>
</dbReference>
<dbReference type="GO" id="GO:0043531">
    <property type="term" value="F:ADP binding"/>
    <property type="evidence" value="ECO:0007669"/>
    <property type="project" value="InterPro"/>
</dbReference>
<keyword evidence="5" id="KW-1185">Reference proteome</keyword>
<dbReference type="PANTHER" id="PTHR33463">
    <property type="entry name" value="NB-ARC DOMAIN-CONTAINING PROTEIN-RELATED"/>
    <property type="match status" value="1"/>
</dbReference>
<name>A0A1R3IDH2_COCAP</name>
<dbReference type="OrthoDB" id="736010at2759"/>
<keyword evidence="2" id="KW-0175">Coiled coil</keyword>
<evidence type="ECO:0000256" key="1">
    <source>
        <dbReference type="ARBA" id="ARBA00022821"/>
    </source>
</evidence>
<feature type="domain" description="NB-ARC" evidence="3">
    <location>
        <begin position="162"/>
        <end position="205"/>
    </location>
</feature>
<evidence type="ECO:0000313" key="5">
    <source>
        <dbReference type="Proteomes" id="UP000188268"/>
    </source>
</evidence>
<evidence type="ECO:0000259" key="3">
    <source>
        <dbReference type="Pfam" id="PF00931"/>
    </source>
</evidence>
<comment type="caution">
    <text evidence="4">The sequence shown here is derived from an EMBL/GenBank/DDBJ whole genome shotgun (WGS) entry which is preliminary data.</text>
</comment>
<dbReference type="AlphaFoldDB" id="A0A1R3IDH2"/>
<dbReference type="EMBL" id="AWWV01010293">
    <property type="protein sequence ID" value="OMO80561.1"/>
    <property type="molecule type" value="Genomic_DNA"/>
</dbReference>
<sequence length="367" mass="41375">MDSIVSVVVQTCGCILCFVFRTITTLSKLHHNTIKLQKDIEKLDARKKDIEDEVGLGEKEGKCPTAQVKEWLRKVEELEGELQPMLETADQISGQGCNPSSCNININSRYQLSRNMAKKSIEVKQLIDSCCFDTVVTDKKSPVRAVERKHGTTCLTGQSEAEEMIEKVMELLKGDGNRRVAFWGMGGVGKTTLLSVVKLRLDKVDSDELVLDAAWLKGLREFNIQITPRSRHDSNHNQPTQHDEKRAILRGIDLMEMGKGLKGLLSTVKNLEEIRVRNCRRMKCIISGKVSTNMIPKLRDMASLKTICSRVPAWPPALDLVEVRNCPLLIRIPFPISNEEKIKGDSQFLSNVAWHDDDDKMECGFQQ</sequence>
<gene>
    <name evidence="4" type="ORF">CCACVL1_12905</name>
</gene>
<proteinExistence type="predicted"/>
<evidence type="ECO:0000256" key="2">
    <source>
        <dbReference type="SAM" id="Coils"/>
    </source>
</evidence>
<evidence type="ECO:0000313" key="4">
    <source>
        <dbReference type="EMBL" id="OMO80561.1"/>
    </source>
</evidence>
<dbReference type="Gramene" id="OMO80561">
    <property type="protein sequence ID" value="OMO80561"/>
    <property type="gene ID" value="CCACVL1_12905"/>
</dbReference>